<dbReference type="InterPro" id="IPR005069">
    <property type="entry name" value="Nucl-diP-sugar_transferase"/>
</dbReference>
<gene>
    <name evidence="3" type="ORF">R1sor_001534</name>
</gene>
<keyword evidence="4" id="KW-1185">Reference proteome</keyword>
<evidence type="ECO:0000313" key="3">
    <source>
        <dbReference type="EMBL" id="KAL3683512.1"/>
    </source>
</evidence>
<accession>A0ABD3GZC4</accession>
<protein>
    <recommendedName>
        <fullName evidence="2">Nucleotide-diphospho-sugar transferase domain-containing protein</fullName>
    </recommendedName>
</protein>
<evidence type="ECO:0000313" key="4">
    <source>
        <dbReference type="Proteomes" id="UP001633002"/>
    </source>
</evidence>
<reference evidence="3 4" key="1">
    <citation type="submission" date="2024-09" db="EMBL/GenBank/DDBJ databases">
        <title>Chromosome-scale assembly of Riccia sorocarpa.</title>
        <authorList>
            <person name="Paukszto L."/>
        </authorList>
    </citation>
    <scope>NUCLEOTIDE SEQUENCE [LARGE SCALE GENOMIC DNA]</scope>
    <source>
        <strain evidence="3">LP-2024</strain>
        <tissue evidence="3">Aerial parts of the thallus</tissue>
    </source>
</reference>
<organism evidence="3 4">
    <name type="scientific">Riccia sorocarpa</name>
    <dbReference type="NCBI Taxonomy" id="122646"/>
    <lineage>
        <taxon>Eukaryota</taxon>
        <taxon>Viridiplantae</taxon>
        <taxon>Streptophyta</taxon>
        <taxon>Embryophyta</taxon>
        <taxon>Marchantiophyta</taxon>
        <taxon>Marchantiopsida</taxon>
        <taxon>Marchantiidae</taxon>
        <taxon>Marchantiales</taxon>
        <taxon>Ricciaceae</taxon>
        <taxon>Riccia</taxon>
    </lineage>
</organism>
<feature type="domain" description="Nucleotide-diphospho-sugar transferase" evidence="2">
    <location>
        <begin position="114"/>
        <end position="281"/>
    </location>
</feature>
<feature type="compositionally biased region" description="Polar residues" evidence="1">
    <location>
        <begin position="53"/>
        <end position="64"/>
    </location>
</feature>
<evidence type="ECO:0000259" key="2">
    <source>
        <dbReference type="Pfam" id="PF03407"/>
    </source>
</evidence>
<feature type="region of interest" description="Disordered" evidence="1">
    <location>
        <begin position="53"/>
        <end position="79"/>
    </location>
</feature>
<sequence length="288" mass="32194">MLSVTTFFHALLTRRSRQRSEGYGIGNILGHINCITKSSGSAGINVPGSASGVTGISEKTSSAPSAEETKSYSSDSSPSCDIASCSLCSNSSASRCKHSTKIYSASSITSLIVSRLSFLQFFMSGDFLKMMWRKIYFLRVVLEAGYNLISCDADMLWFRDPLARLSPDPEIDFQISGDRFNGNKTGLGNDLNTGFFYVRSNNVTINFFKFWYDSRLEYPNKNEQNVLDAIKTMEAFAQLQLKAEALDTLYFSGFCQTSRDFEKVCTMHANCCTTQQRKLIDLKWTKDD</sequence>
<dbReference type="AlphaFoldDB" id="A0ABD3GZC4"/>
<dbReference type="Pfam" id="PF03407">
    <property type="entry name" value="Nucleotid_trans"/>
    <property type="match status" value="1"/>
</dbReference>
<dbReference type="Proteomes" id="UP001633002">
    <property type="component" value="Unassembled WGS sequence"/>
</dbReference>
<dbReference type="EMBL" id="JBJQOH010000006">
    <property type="protein sequence ID" value="KAL3683512.1"/>
    <property type="molecule type" value="Genomic_DNA"/>
</dbReference>
<dbReference type="PANTHER" id="PTHR46038">
    <property type="entry name" value="EXPRESSED PROTEIN-RELATED"/>
    <property type="match status" value="1"/>
</dbReference>
<evidence type="ECO:0000256" key="1">
    <source>
        <dbReference type="SAM" id="MobiDB-lite"/>
    </source>
</evidence>
<comment type="caution">
    <text evidence="3">The sequence shown here is derived from an EMBL/GenBank/DDBJ whole genome shotgun (WGS) entry which is preliminary data.</text>
</comment>
<name>A0ABD3GZC4_9MARC</name>
<dbReference type="PANTHER" id="PTHR46038:SF38">
    <property type="entry name" value="GLYCOSYLTRANSFERASE-RELATED"/>
    <property type="match status" value="1"/>
</dbReference>
<dbReference type="InterPro" id="IPR044821">
    <property type="entry name" value="At1g28695/At4g15970-like"/>
</dbReference>
<proteinExistence type="predicted"/>